<evidence type="ECO:0000256" key="1">
    <source>
        <dbReference type="ARBA" id="ARBA00010808"/>
    </source>
</evidence>
<dbReference type="Gene3D" id="3.10.440.10">
    <property type="match status" value="1"/>
</dbReference>
<dbReference type="Proteomes" id="UP001211065">
    <property type="component" value="Unassembled WGS sequence"/>
</dbReference>
<dbReference type="Pfam" id="PF01198">
    <property type="entry name" value="Ribosomal_L31e"/>
    <property type="match status" value="1"/>
</dbReference>
<dbReference type="EMBL" id="JADGJW010000463">
    <property type="protein sequence ID" value="KAJ3216724.1"/>
    <property type="molecule type" value="Genomic_DNA"/>
</dbReference>
<dbReference type="PANTHER" id="PTHR10956">
    <property type="entry name" value="60S RIBOSOMAL PROTEIN L31"/>
    <property type="match status" value="1"/>
</dbReference>
<dbReference type="AlphaFoldDB" id="A0AAD5U0Q2"/>
<comment type="similarity">
    <text evidence="1">Belongs to the eukaryotic ribosomal protein eL31 family.</text>
</comment>
<keyword evidence="3" id="KW-0687">Ribonucleoprotein</keyword>
<dbReference type="GO" id="GO:0022625">
    <property type="term" value="C:cytosolic large ribosomal subunit"/>
    <property type="evidence" value="ECO:0007669"/>
    <property type="project" value="TreeGrafter"/>
</dbReference>
<evidence type="ECO:0000256" key="3">
    <source>
        <dbReference type="ARBA" id="ARBA00023274"/>
    </source>
</evidence>
<keyword evidence="5" id="KW-1185">Reference proteome</keyword>
<organism evidence="4 5">
    <name type="scientific">Clydaea vesicula</name>
    <dbReference type="NCBI Taxonomy" id="447962"/>
    <lineage>
        <taxon>Eukaryota</taxon>
        <taxon>Fungi</taxon>
        <taxon>Fungi incertae sedis</taxon>
        <taxon>Chytridiomycota</taxon>
        <taxon>Chytridiomycota incertae sedis</taxon>
        <taxon>Chytridiomycetes</taxon>
        <taxon>Lobulomycetales</taxon>
        <taxon>Lobulomycetaceae</taxon>
        <taxon>Clydaea</taxon>
    </lineage>
</organism>
<proteinExistence type="inferred from homology"/>
<dbReference type="InterPro" id="IPR000054">
    <property type="entry name" value="Ribosomal_eL31"/>
</dbReference>
<dbReference type="InterPro" id="IPR023621">
    <property type="entry name" value="Ribosomal_eL31_dom_sf"/>
</dbReference>
<accession>A0AAD5U0Q2</accession>
<keyword evidence="2 4" id="KW-0689">Ribosomal protein</keyword>
<evidence type="ECO:0000313" key="5">
    <source>
        <dbReference type="Proteomes" id="UP001211065"/>
    </source>
</evidence>
<dbReference type="GO" id="GO:0002181">
    <property type="term" value="P:cytoplasmic translation"/>
    <property type="evidence" value="ECO:0007669"/>
    <property type="project" value="TreeGrafter"/>
</dbReference>
<name>A0AAD5U0Q2_9FUNG</name>
<dbReference type="GO" id="GO:0003735">
    <property type="term" value="F:structural constituent of ribosome"/>
    <property type="evidence" value="ECO:0007669"/>
    <property type="project" value="InterPro"/>
</dbReference>
<dbReference type="CDD" id="cd00463">
    <property type="entry name" value="Ribosomal_L31e"/>
    <property type="match status" value="1"/>
</dbReference>
<evidence type="ECO:0000256" key="2">
    <source>
        <dbReference type="ARBA" id="ARBA00022980"/>
    </source>
</evidence>
<evidence type="ECO:0000313" key="4">
    <source>
        <dbReference type="EMBL" id="KAJ3216724.1"/>
    </source>
</evidence>
<sequence>MGKEGKKTSKKASALSEVITKEYTIHLHPKVFGQTFKKRAPTAVKVVRKFAQTQMKTTDVRLEPELNQALWAKGVKTVPHRIRVRLSRRRNDAEDAKEKLYTLVSYVPTKNFKGLTTVTVDE</sequence>
<comment type="caution">
    <text evidence="4">The sequence shown here is derived from an EMBL/GenBank/DDBJ whole genome shotgun (WGS) entry which is preliminary data.</text>
</comment>
<reference evidence="4" key="1">
    <citation type="submission" date="2020-05" db="EMBL/GenBank/DDBJ databases">
        <title>Phylogenomic resolution of chytrid fungi.</title>
        <authorList>
            <person name="Stajich J.E."/>
            <person name="Amses K."/>
            <person name="Simmons R."/>
            <person name="Seto K."/>
            <person name="Myers J."/>
            <person name="Bonds A."/>
            <person name="Quandt C.A."/>
            <person name="Barry K."/>
            <person name="Liu P."/>
            <person name="Grigoriev I."/>
            <person name="Longcore J.E."/>
            <person name="James T.Y."/>
        </authorList>
    </citation>
    <scope>NUCLEOTIDE SEQUENCE</scope>
    <source>
        <strain evidence="4">JEL0476</strain>
    </source>
</reference>
<dbReference type="SMART" id="SM01380">
    <property type="entry name" value="Ribosomal_L31e"/>
    <property type="match status" value="1"/>
</dbReference>
<dbReference type="FunFam" id="3.10.440.10:FF:000001">
    <property type="entry name" value="60S ribosomal protein L31"/>
    <property type="match status" value="1"/>
</dbReference>
<dbReference type="PANTHER" id="PTHR10956:SF0">
    <property type="entry name" value="60S RIBOSOMAL PROTEIN L31"/>
    <property type="match status" value="1"/>
</dbReference>
<gene>
    <name evidence="4" type="primary">RPL-31</name>
    <name evidence="4" type="ORF">HK099_005755</name>
</gene>
<dbReference type="SUPFAM" id="SSF54575">
    <property type="entry name" value="Ribosomal protein L31e"/>
    <property type="match status" value="1"/>
</dbReference>
<protein>
    <submittedName>
        <fullName evidence="4">60S ribosomal protein L31</fullName>
    </submittedName>
</protein>